<gene>
    <name evidence="8" type="ORF">ACFQPE_17605</name>
</gene>
<dbReference type="CDD" id="cd03467">
    <property type="entry name" value="Rieske"/>
    <property type="match status" value="1"/>
</dbReference>
<evidence type="ECO:0000313" key="8">
    <source>
        <dbReference type="EMBL" id="MFC7318592.1"/>
    </source>
</evidence>
<dbReference type="Pfam" id="PF13806">
    <property type="entry name" value="Rieske_2"/>
    <property type="match status" value="1"/>
</dbReference>
<evidence type="ECO:0000313" key="9">
    <source>
        <dbReference type="Proteomes" id="UP001596547"/>
    </source>
</evidence>
<dbReference type="PANTHER" id="PTHR21496">
    <property type="entry name" value="FERREDOXIN-RELATED"/>
    <property type="match status" value="1"/>
</dbReference>
<evidence type="ECO:0000256" key="5">
    <source>
        <dbReference type="ARBA" id="ARBA00023014"/>
    </source>
</evidence>
<dbReference type="GeneID" id="79317219"/>
<evidence type="ECO:0000256" key="3">
    <source>
        <dbReference type="ARBA" id="ARBA00023002"/>
    </source>
</evidence>
<dbReference type="Proteomes" id="UP001596547">
    <property type="component" value="Unassembled WGS sequence"/>
</dbReference>
<dbReference type="InterPro" id="IPR012748">
    <property type="entry name" value="Rieske-like_NirD"/>
</dbReference>
<evidence type="ECO:0000259" key="7">
    <source>
        <dbReference type="PROSITE" id="PS51296"/>
    </source>
</evidence>
<comment type="caution">
    <text evidence="8">The sequence shown here is derived from an EMBL/GenBank/DDBJ whole genome shotgun (WGS) entry which is preliminary data.</text>
</comment>
<dbReference type="PANTHER" id="PTHR21496:SF23">
    <property type="entry name" value="3-PHENYLPROPIONATE_CINNAMIC ACID DIOXYGENASE FERREDOXIN SUBUNIT"/>
    <property type="match status" value="1"/>
</dbReference>
<dbReference type="GO" id="GO:0046872">
    <property type="term" value="F:metal ion binding"/>
    <property type="evidence" value="ECO:0007669"/>
    <property type="project" value="UniProtKB-KW"/>
</dbReference>
<proteinExistence type="predicted"/>
<feature type="domain" description="Rieske" evidence="7">
    <location>
        <begin position="4"/>
        <end position="119"/>
    </location>
</feature>
<keyword evidence="3" id="KW-0560">Oxidoreductase</keyword>
<dbReference type="RefSeq" id="WP_276306568.1">
    <property type="nucleotide sequence ID" value="NZ_CP119993.1"/>
</dbReference>
<dbReference type="Gene3D" id="2.102.10.10">
    <property type="entry name" value="Rieske [2Fe-2S] iron-sulphur domain"/>
    <property type="match status" value="1"/>
</dbReference>
<accession>A0ABD6AEB3</accession>
<name>A0ABD6AEB3_9EURY</name>
<protein>
    <submittedName>
        <fullName evidence="8">Rieske (2Fe-2S) protein</fullName>
    </submittedName>
</protein>
<keyword evidence="6" id="KW-0534">Nitrate assimilation</keyword>
<dbReference type="GO" id="GO:0016491">
    <property type="term" value="F:oxidoreductase activity"/>
    <property type="evidence" value="ECO:0007669"/>
    <property type="project" value="UniProtKB-KW"/>
</dbReference>
<dbReference type="SUPFAM" id="SSF50022">
    <property type="entry name" value="ISP domain"/>
    <property type="match status" value="1"/>
</dbReference>
<evidence type="ECO:0000256" key="6">
    <source>
        <dbReference type="ARBA" id="ARBA00023063"/>
    </source>
</evidence>
<dbReference type="Pfam" id="PF00355">
    <property type="entry name" value="Rieske"/>
    <property type="match status" value="1"/>
</dbReference>
<reference evidence="8 9" key="1">
    <citation type="journal article" date="2019" name="Int. J. Syst. Evol. Microbiol.">
        <title>The Global Catalogue of Microorganisms (GCM) 10K type strain sequencing project: providing services to taxonomists for standard genome sequencing and annotation.</title>
        <authorList>
            <consortium name="The Broad Institute Genomics Platform"/>
            <consortium name="The Broad Institute Genome Sequencing Center for Infectious Disease"/>
            <person name="Wu L."/>
            <person name="Ma J."/>
        </authorList>
    </citation>
    <scope>NUCLEOTIDE SEQUENCE [LARGE SCALE GENOMIC DNA]</scope>
    <source>
        <strain evidence="8 9">PSR21</strain>
    </source>
</reference>
<evidence type="ECO:0000256" key="4">
    <source>
        <dbReference type="ARBA" id="ARBA00023004"/>
    </source>
</evidence>
<dbReference type="EMBL" id="JBHTBF010000003">
    <property type="protein sequence ID" value="MFC7318592.1"/>
    <property type="molecule type" value="Genomic_DNA"/>
</dbReference>
<dbReference type="InterPro" id="IPR017941">
    <property type="entry name" value="Rieske_2Fe-2S"/>
</dbReference>
<dbReference type="PROSITE" id="PS51296">
    <property type="entry name" value="RIESKE"/>
    <property type="match status" value="1"/>
</dbReference>
<dbReference type="InterPro" id="IPR036922">
    <property type="entry name" value="Rieske_2Fe-2S_sf"/>
</dbReference>
<dbReference type="GO" id="GO:0042128">
    <property type="term" value="P:nitrate assimilation"/>
    <property type="evidence" value="ECO:0007669"/>
    <property type="project" value="UniProtKB-KW"/>
</dbReference>
<keyword evidence="4" id="KW-0408">Iron</keyword>
<keyword evidence="2" id="KW-0479">Metal-binding</keyword>
<sequence>MTEYVVAEEGELADGEHLVVQLEGREIGVFFTDGVYRAYLNWCPHQGGPVCEGRVTGTQTSCFDRETLDVAVKWDREGEILNCPWHGWEFDVNSGECLSRPKVKLPEYPVRVEDGTIIVDL</sequence>
<organism evidence="8 9">
    <name type="scientific">Halomarina halobia</name>
    <dbReference type="NCBI Taxonomy" id="3033386"/>
    <lineage>
        <taxon>Archaea</taxon>
        <taxon>Methanobacteriati</taxon>
        <taxon>Methanobacteriota</taxon>
        <taxon>Stenosarchaea group</taxon>
        <taxon>Halobacteria</taxon>
        <taxon>Halobacteriales</taxon>
        <taxon>Natronomonadaceae</taxon>
        <taxon>Halomarina</taxon>
    </lineage>
</organism>
<dbReference type="GO" id="GO:0051537">
    <property type="term" value="F:2 iron, 2 sulfur cluster binding"/>
    <property type="evidence" value="ECO:0007669"/>
    <property type="project" value="UniProtKB-KW"/>
</dbReference>
<evidence type="ECO:0000256" key="1">
    <source>
        <dbReference type="ARBA" id="ARBA00022714"/>
    </source>
</evidence>
<keyword evidence="5" id="KW-0411">Iron-sulfur</keyword>
<keyword evidence="9" id="KW-1185">Reference proteome</keyword>
<evidence type="ECO:0000256" key="2">
    <source>
        <dbReference type="ARBA" id="ARBA00022723"/>
    </source>
</evidence>
<keyword evidence="1" id="KW-0001">2Fe-2S</keyword>
<dbReference type="AlphaFoldDB" id="A0ABD6AEB3"/>